<dbReference type="InterPro" id="IPR013783">
    <property type="entry name" value="Ig-like_fold"/>
</dbReference>
<evidence type="ECO:0000256" key="1">
    <source>
        <dbReference type="ARBA" id="ARBA00004138"/>
    </source>
</evidence>
<proteinExistence type="predicted"/>
<dbReference type="PANTHER" id="PTHR37833">
    <property type="entry name" value="LIPOPROTEIN-RELATED"/>
    <property type="match status" value="1"/>
</dbReference>
<dbReference type="GO" id="GO:0005737">
    <property type="term" value="C:cytoplasm"/>
    <property type="evidence" value="ECO:0007669"/>
    <property type="project" value="UniProtKB-SubCell"/>
</dbReference>
<keyword evidence="3" id="KW-0963">Cytoplasm</keyword>
<accession>A0A0G1CJU3</accession>
<feature type="transmembrane region" description="Helical" evidence="6">
    <location>
        <begin position="14"/>
        <end position="34"/>
    </location>
</feature>
<comment type="caution">
    <text evidence="8">The sequence shown here is derived from an EMBL/GenBank/DDBJ whole genome shotgun (WGS) entry which is preliminary data.</text>
</comment>
<dbReference type="InterPro" id="IPR053879">
    <property type="entry name" value="HYDIN_VesB_CFA65-like_Ig"/>
</dbReference>
<keyword evidence="5" id="KW-0966">Cell projection</keyword>
<keyword evidence="4" id="KW-0969">Cilium</keyword>
<evidence type="ECO:0000256" key="6">
    <source>
        <dbReference type="SAM" id="Phobius"/>
    </source>
</evidence>
<dbReference type="AlphaFoldDB" id="A0A0G1CJU3"/>
<protein>
    <recommendedName>
        <fullName evidence="7">HYDIN/VesB/CFA65-like Ig-like domain-containing protein</fullName>
    </recommendedName>
</protein>
<dbReference type="EMBL" id="LCFB01000005">
    <property type="protein sequence ID" value="KKS85759.1"/>
    <property type="molecule type" value="Genomic_DNA"/>
</dbReference>
<evidence type="ECO:0000256" key="3">
    <source>
        <dbReference type="ARBA" id="ARBA00022490"/>
    </source>
</evidence>
<organism evidence="8 9">
    <name type="scientific">Candidatus Gottesmanbacteria bacterium GW2011_GWA1_43_11</name>
    <dbReference type="NCBI Taxonomy" id="1618436"/>
    <lineage>
        <taxon>Bacteria</taxon>
        <taxon>Candidatus Gottesmaniibacteriota</taxon>
    </lineage>
</organism>
<sequence length="174" mass="18856">MNEYSSSNSTDKTVFWIIGGISLIVLMIIAFVAFGESKNQTQVASYEATATSRPQASVATTTADFGKMKVTDEQTAEFTIENTGNKPLQLFKVTSSCGCTFGTIIINGKKSPEFSMHSKSNWTGSLTPGEKALVAVTYKPNIMPVKGDITRAVYVSTNDPNNKQLTFSIKAFVE</sequence>
<evidence type="ECO:0000256" key="5">
    <source>
        <dbReference type="ARBA" id="ARBA00023273"/>
    </source>
</evidence>
<reference evidence="8 9" key="1">
    <citation type="journal article" date="2015" name="Nature">
        <title>rRNA introns, odd ribosomes, and small enigmatic genomes across a large radiation of phyla.</title>
        <authorList>
            <person name="Brown C.T."/>
            <person name="Hug L.A."/>
            <person name="Thomas B.C."/>
            <person name="Sharon I."/>
            <person name="Castelle C.J."/>
            <person name="Singh A."/>
            <person name="Wilkins M.J."/>
            <person name="Williams K.H."/>
            <person name="Banfield J.F."/>
        </authorList>
    </citation>
    <scope>NUCLEOTIDE SEQUENCE [LARGE SCALE GENOMIC DNA]</scope>
</reference>
<feature type="domain" description="HYDIN/VesB/CFA65-like Ig-like" evidence="7">
    <location>
        <begin position="57"/>
        <end position="169"/>
    </location>
</feature>
<gene>
    <name evidence="8" type="ORF">UV59_C0005G0010</name>
</gene>
<evidence type="ECO:0000313" key="8">
    <source>
        <dbReference type="EMBL" id="KKS85759.1"/>
    </source>
</evidence>
<keyword evidence="6" id="KW-1133">Transmembrane helix</keyword>
<dbReference type="STRING" id="1618436.UV59_C0005G0010"/>
<evidence type="ECO:0000256" key="2">
    <source>
        <dbReference type="ARBA" id="ARBA00004496"/>
    </source>
</evidence>
<dbReference type="Pfam" id="PF22544">
    <property type="entry name" value="HYDIN_VesB_CFA65-like_Ig"/>
    <property type="match status" value="1"/>
</dbReference>
<dbReference type="PANTHER" id="PTHR37833:SF1">
    <property type="entry name" value="SIGNAL PEPTIDE PROTEIN"/>
    <property type="match status" value="1"/>
</dbReference>
<dbReference type="Gene3D" id="2.60.40.10">
    <property type="entry name" value="Immunoglobulins"/>
    <property type="match status" value="1"/>
</dbReference>
<keyword evidence="6" id="KW-0812">Transmembrane</keyword>
<evidence type="ECO:0000313" key="9">
    <source>
        <dbReference type="Proteomes" id="UP000034543"/>
    </source>
</evidence>
<dbReference type="Proteomes" id="UP000034543">
    <property type="component" value="Unassembled WGS sequence"/>
</dbReference>
<keyword evidence="6" id="KW-0472">Membrane</keyword>
<evidence type="ECO:0000259" key="7">
    <source>
        <dbReference type="Pfam" id="PF22544"/>
    </source>
</evidence>
<evidence type="ECO:0000256" key="4">
    <source>
        <dbReference type="ARBA" id="ARBA00023069"/>
    </source>
</evidence>
<name>A0A0G1CJU3_9BACT</name>
<comment type="subcellular location">
    <subcellularLocation>
        <location evidence="1">Cell projection</location>
        <location evidence="1">Cilium</location>
    </subcellularLocation>
    <subcellularLocation>
        <location evidence="2">Cytoplasm</location>
    </subcellularLocation>
</comment>